<evidence type="ECO:0000313" key="2">
    <source>
        <dbReference type="EMBL" id="TKW01338.1"/>
    </source>
</evidence>
<protein>
    <recommendedName>
        <fullName evidence="4">Pectinesterase inhibitor domain-containing protein</fullName>
    </recommendedName>
</protein>
<accession>A0A4U6TGD6</accession>
<sequence length="63" mass="6501">MGFGRKVGGSGVKWLLLLAGVLLAVATIATAARAAEEGATTSDDSISAIRRICELKCMMSVTM</sequence>
<keyword evidence="3" id="KW-1185">Reference proteome</keyword>
<evidence type="ECO:0008006" key="4">
    <source>
        <dbReference type="Google" id="ProtNLM"/>
    </source>
</evidence>
<name>A0A4U6TGD6_SETVI</name>
<feature type="chain" id="PRO_5020613884" description="Pectinesterase inhibitor domain-containing protein" evidence="1">
    <location>
        <begin position="32"/>
        <end position="63"/>
    </location>
</feature>
<dbReference type="Proteomes" id="UP000298652">
    <property type="component" value="Chromosome 8"/>
</dbReference>
<evidence type="ECO:0000313" key="3">
    <source>
        <dbReference type="Proteomes" id="UP000298652"/>
    </source>
</evidence>
<dbReference type="Gramene" id="TKW01338">
    <property type="protein sequence ID" value="TKW01338"/>
    <property type="gene ID" value="SEVIR_8G173233v2"/>
</dbReference>
<feature type="signal peptide" evidence="1">
    <location>
        <begin position="1"/>
        <end position="31"/>
    </location>
</feature>
<organism evidence="2 3">
    <name type="scientific">Setaria viridis</name>
    <name type="common">Green bristlegrass</name>
    <name type="synonym">Setaria italica subsp. viridis</name>
    <dbReference type="NCBI Taxonomy" id="4556"/>
    <lineage>
        <taxon>Eukaryota</taxon>
        <taxon>Viridiplantae</taxon>
        <taxon>Streptophyta</taxon>
        <taxon>Embryophyta</taxon>
        <taxon>Tracheophyta</taxon>
        <taxon>Spermatophyta</taxon>
        <taxon>Magnoliopsida</taxon>
        <taxon>Liliopsida</taxon>
        <taxon>Poales</taxon>
        <taxon>Poaceae</taxon>
        <taxon>PACMAD clade</taxon>
        <taxon>Panicoideae</taxon>
        <taxon>Panicodae</taxon>
        <taxon>Paniceae</taxon>
        <taxon>Cenchrinae</taxon>
        <taxon>Setaria</taxon>
    </lineage>
</organism>
<proteinExistence type="predicted"/>
<dbReference type="AlphaFoldDB" id="A0A4U6TGD6"/>
<reference evidence="2" key="1">
    <citation type="submission" date="2019-03" db="EMBL/GenBank/DDBJ databases">
        <title>WGS assembly of Setaria viridis.</title>
        <authorList>
            <person name="Huang P."/>
            <person name="Jenkins J."/>
            <person name="Grimwood J."/>
            <person name="Barry K."/>
            <person name="Healey A."/>
            <person name="Mamidi S."/>
            <person name="Sreedasyam A."/>
            <person name="Shu S."/>
            <person name="Feldman M."/>
            <person name="Wu J."/>
            <person name="Yu Y."/>
            <person name="Chen C."/>
            <person name="Johnson J."/>
            <person name="Rokhsar D."/>
            <person name="Baxter I."/>
            <person name="Schmutz J."/>
            <person name="Brutnell T."/>
            <person name="Kellogg E."/>
        </authorList>
    </citation>
    <scope>NUCLEOTIDE SEQUENCE [LARGE SCALE GENOMIC DNA]</scope>
</reference>
<keyword evidence="1" id="KW-0732">Signal</keyword>
<dbReference type="EMBL" id="CM016559">
    <property type="protein sequence ID" value="TKW01338.1"/>
    <property type="molecule type" value="Genomic_DNA"/>
</dbReference>
<evidence type="ECO:0000256" key="1">
    <source>
        <dbReference type="SAM" id="SignalP"/>
    </source>
</evidence>
<gene>
    <name evidence="2" type="ORF">SEVIR_8G173233v2</name>
</gene>